<keyword evidence="2" id="KW-0732">Signal</keyword>
<dbReference type="SMART" id="SM00020">
    <property type="entry name" value="Tryp_SPc"/>
    <property type="match status" value="1"/>
</dbReference>
<proteinExistence type="predicted"/>
<evidence type="ECO:0000256" key="1">
    <source>
        <dbReference type="ARBA" id="ARBA00023157"/>
    </source>
</evidence>
<dbReference type="GO" id="GO:0004252">
    <property type="term" value="F:serine-type endopeptidase activity"/>
    <property type="evidence" value="ECO:0007669"/>
    <property type="project" value="InterPro"/>
</dbReference>
<dbReference type="InterPro" id="IPR018114">
    <property type="entry name" value="TRYPSIN_HIS"/>
</dbReference>
<dbReference type="Gene3D" id="2.40.10.10">
    <property type="entry name" value="Trypsin-like serine proteases"/>
    <property type="match status" value="3"/>
</dbReference>
<reference evidence="4" key="3">
    <citation type="submission" date="2025-09" db="UniProtKB">
        <authorList>
            <consortium name="Ensembl"/>
        </authorList>
    </citation>
    <scope>IDENTIFICATION</scope>
</reference>
<evidence type="ECO:0000313" key="4">
    <source>
        <dbReference type="Ensembl" id="ENSLCAP00010032674.1"/>
    </source>
</evidence>
<keyword evidence="5" id="KW-1185">Reference proteome</keyword>
<dbReference type="GO" id="GO:0006508">
    <property type="term" value="P:proteolysis"/>
    <property type="evidence" value="ECO:0007669"/>
    <property type="project" value="InterPro"/>
</dbReference>
<evidence type="ECO:0000259" key="3">
    <source>
        <dbReference type="PROSITE" id="PS50240"/>
    </source>
</evidence>
<dbReference type="Pfam" id="PF00089">
    <property type="entry name" value="Trypsin"/>
    <property type="match status" value="1"/>
</dbReference>
<dbReference type="PANTHER" id="PTHR24271">
    <property type="entry name" value="KALLIKREIN-RELATED"/>
    <property type="match status" value="1"/>
</dbReference>
<dbReference type="InterPro" id="IPR043504">
    <property type="entry name" value="Peptidase_S1_PA_chymotrypsin"/>
</dbReference>
<evidence type="ECO:0000313" key="5">
    <source>
        <dbReference type="Proteomes" id="UP000314980"/>
    </source>
</evidence>
<reference evidence="5" key="1">
    <citation type="submission" date="2015-09" db="EMBL/GenBank/DDBJ databases">
        <authorList>
            <person name="Sai Rama Sridatta P."/>
        </authorList>
    </citation>
    <scope>NUCLEOTIDE SEQUENCE [LARGE SCALE GENOMIC DNA]</scope>
</reference>
<evidence type="ECO:0000256" key="2">
    <source>
        <dbReference type="SAM" id="SignalP"/>
    </source>
</evidence>
<organism evidence="4 5">
    <name type="scientific">Lates calcarifer</name>
    <name type="common">Barramundi</name>
    <name type="synonym">Holocentrus calcarifer</name>
    <dbReference type="NCBI Taxonomy" id="8187"/>
    <lineage>
        <taxon>Eukaryota</taxon>
        <taxon>Metazoa</taxon>
        <taxon>Chordata</taxon>
        <taxon>Craniata</taxon>
        <taxon>Vertebrata</taxon>
        <taxon>Euteleostomi</taxon>
        <taxon>Actinopterygii</taxon>
        <taxon>Neopterygii</taxon>
        <taxon>Teleostei</taxon>
        <taxon>Neoteleostei</taxon>
        <taxon>Acanthomorphata</taxon>
        <taxon>Carangaria</taxon>
        <taxon>Carangaria incertae sedis</taxon>
        <taxon>Centropomidae</taxon>
        <taxon>Lates</taxon>
    </lineage>
</organism>
<reference evidence="4" key="2">
    <citation type="submission" date="2025-08" db="UniProtKB">
        <authorList>
            <consortium name="Ensembl"/>
        </authorList>
    </citation>
    <scope>IDENTIFICATION</scope>
</reference>
<dbReference type="GeneTree" id="ENSGT00910000144271"/>
<name>A0A4W6E5Y6_LATCA</name>
<sequence length="179" mass="19947">MSCGPVLTLLYVHLTLNILFGSRIIHGNKVSANSMLYMVSVQNNRGHICGGFLVREDFVVTAAHCNRDAQTIHLPSSEMHINDNQQCRVAGWGYTRTNGNVVDDLRVVDVCFLFFHKKCQMVIEVGDSGGPLVCNGIAVGVVSFNKYRNCNYPDVPNVYTDISKYLVYITCGKKQFSTF</sequence>
<dbReference type="SUPFAM" id="SSF50494">
    <property type="entry name" value="Trypsin-like serine proteases"/>
    <property type="match status" value="1"/>
</dbReference>
<dbReference type="InterPro" id="IPR001254">
    <property type="entry name" value="Trypsin_dom"/>
</dbReference>
<dbReference type="PROSITE" id="PS00134">
    <property type="entry name" value="TRYPSIN_HIS"/>
    <property type="match status" value="1"/>
</dbReference>
<dbReference type="PANTHER" id="PTHR24271:SF87">
    <property type="entry name" value="ARGININE ESTERASE-LIKE-RELATED"/>
    <property type="match status" value="1"/>
</dbReference>
<dbReference type="Ensembl" id="ENSLCAT00010033442.1">
    <property type="protein sequence ID" value="ENSLCAP00010032674.1"/>
    <property type="gene ID" value="ENSLCAG00010015386.1"/>
</dbReference>
<dbReference type="Proteomes" id="UP000314980">
    <property type="component" value="Unassembled WGS sequence"/>
</dbReference>
<feature type="signal peptide" evidence="2">
    <location>
        <begin position="1"/>
        <end position="21"/>
    </location>
</feature>
<dbReference type="AlphaFoldDB" id="A0A4W6E5Y6"/>
<accession>A0A4W6E5Y6</accession>
<dbReference type="InterPro" id="IPR009003">
    <property type="entry name" value="Peptidase_S1_PA"/>
</dbReference>
<feature type="domain" description="Peptidase S1" evidence="3">
    <location>
        <begin position="24"/>
        <end position="169"/>
    </location>
</feature>
<dbReference type="PROSITE" id="PS50240">
    <property type="entry name" value="TRYPSIN_DOM"/>
    <property type="match status" value="1"/>
</dbReference>
<feature type="chain" id="PRO_5021418333" description="Peptidase S1 domain-containing protein" evidence="2">
    <location>
        <begin position="22"/>
        <end position="179"/>
    </location>
</feature>
<protein>
    <recommendedName>
        <fullName evidence="3">Peptidase S1 domain-containing protein</fullName>
    </recommendedName>
</protein>
<keyword evidence="1" id="KW-1015">Disulfide bond</keyword>